<name>A0A8S1NPB2_PARPR</name>
<sequence>MIPYSVPLLLKRDHQMKQLSSIDNSFRCQIAKQHTIKSYSLKWIKWAKKQSKIVLTNVSTIKSDGSQLLIRLNEPRTRRGLNEIKDLRAYLIRWILDTRYRKIRTIYQDGSYLCNFDDDKQFRIKEFPILNQDIDSKLFKNKLQFSKTSKQQQKLEQFFLKFFVAVDLHEISQQLKPQLKHKMILLIQLKIIKYQEQKHKQDSAVTNLVQYDLTINKIRKTDGIRL</sequence>
<reference evidence="1" key="1">
    <citation type="submission" date="2021-01" db="EMBL/GenBank/DDBJ databases">
        <authorList>
            <consortium name="Genoscope - CEA"/>
            <person name="William W."/>
        </authorList>
    </citation>
    <scope>NUCLEOTIDE SEQUENCE</scope>
</reference>
<protein>
    <submittedName>
        <fullName evidence="1">Uncharacterized protein</fullName>
    </submittedName>
</protein>
<dbReference type="AlphaFoldDB" id="A0A8S1NPB2"/>
<dbReference type="Proteomes" id="UP000688137">
    <property type="component" value="Unassembled WGS sequence"/>
</dbReference>
<accession>A0A8S1NPB2</accession>
<gene>
    <name evidence="1" type="ORF">PPRIM_AZ9-3.1.T0950104</name>
</gene>
<keyword evidence="2" id="KW-1185">Reference proteome</keyword>
<proteinExistence type="predicted"/>
<organism evidence="1 2">
    <name type="scientific">Paramecium primaurelia</name>
    <dbReference type="NCBI Taxonomy" id="5886"/>
    <lineage>
        <taxon>Eukaryota</taxon>
        <taxon>Sar</taxon>
        <taxon>Alveolata</taxon>
        <taxon>Ciliophora</taxon>
        <taxon>Intramacronucleata</taxon>
        <taxon>Oligohymenophorea</taxon>
        <taxon>Peniculida</taxon>
        <taxon>Parameciidae</taxon>
        <taxon>Paramecium</taxon>
    </lineage>
</organism>
<comment type="caution">
    <text evidence="1">The sequence shown here is derived from an EMBL/GenBank/DDBJ whole genome shotgun (WGS) entry which is preliminary data.</text>
</comment>
<evidence type="ECO:0000313" key="2">
    <source>
        <dbReference type="Proteomes" id="UP000688137"/>
    </source>
</evidence>
<dbReference type="EMBL" id="CAJJDM010000098">
    <property type="protein sequence ID" value="CAD8094308.1"/>
    <property type="molecule type" value="Genomic_DNA"/>
</dbReference>
<evidence type="ECO:0000313" key="1">
    <source>
        <dbReference type="EMBL" id="CAD8094308.1"/>
    </source>
</evidence>